<dbReference type="EMBL" id="QGQD01000057">
    <property type="protein sequence ID" value="TLD00207.1"/>
    <property type="molecule type" value="Genomic_DNA"/>
</dbReference>
<comment type="caution">
    <text evidence="2">The sequence shown here is derived from an EMBL/GenBank/DDBJ whole genome shotgun (WGS) entry which is preliminary data.</text>
</comment>
<protein>
    <recommendedName>
        <fullName evidence="1">N-acetyltransferase domain-containing protein</fullName>
    </recommendedName>
</protein>
<gene>
    <name evidence="2" type="ORF">DSM106044_02874</name>
</gene>
<dbReference type="AlphaFoldDB" id="A0A4U8Q618"/>
<dbReference type="PANTHER" id="PTHR43792">
    <property type="entry name" value="GNAT FAMILY, PUTATIVE (AFU_ORTHOLOGUE AFUA_3G00765)-RELATED-RELATED"/>
    <property type="match status" value="1"/>
</dbReference>
<evidence type="ECO:0000259" key="1">
    <source>
        <dbReference type="PROSITE" id="PS51186"/>
    </source>
</evidence>
<name>A0A4U8Q618_9FIRM</name>
<dbReference type="InterPro" id="IPR051531">
    <property type="entry name" value="N-acetyltransferase"/>
</dbReference>
<dbReference type="PANTHER" id="PTHR43792:SF1">
    <property type="entry name" value="N-ACETYLTRANSFERASE DOMAIN-CONTAINING PROTEIN"/>
    <property type="match status" value="1"/>
</dbReference>
<keyword evidence="3" id="KW-1185">Reference proteome</keyword>
<dbReference type="SUPFAM" id="SSF55729">
    <property type="entry name" value="Acyl-CoA N-acyltransferases (Nat)"/>
    <property type="match status" value="1"/>
</dbReference>
<dbReference type="InterPro" id="IPR016181">
    <property type="entry name" value="Acyl_CoA_acyltransferase"/>
</dbReference>
<organism evidence="2 3">
    <name type="scientific">Robinsoniella peoriensis</name>
    <dbReference type="NCBI Taxonomy" id="180332"/>
    <lineage>
        <taxon>Bacteria</taxon>
        <taxon>Bacillati</taxon>
        <taxon>Bacillota</taxon>
        <taxon>Clostridia</taxon>
        <taxon>Lachnospirales</taxon>
        <taxon>Lachnospiraceae</taxon>
        <taxon>Robinsoniella</taxon>
    </lineage>
</organism>
<dbReference type="Pfam" id="PF13302">
    <property type="entry name" value="Acetyltransf_3"/>
    <property type="match status" value="1"/>
</dbReference>
<dbReference type="Proteomes" id="UP000306509">
    <property type="component" value="Unassembled WGS sequence"/>
</dbReference>
<dbReference type="InterPro" id="IPR000182">
    <property type="entry name" value="GNAT_dom"/>
</dbReference>
<evidence type="ECO:0000313" key="2">
    <source>
        <dbReference type="EMBL" id="TLD00207.1"/>
    </source>
</evidence>
<dbReference type="STRING" id="180332.GCA_000797495_05125"/>
<evidence type="ECO:0000313" key="3">
    <source>
        <dbReference type="Proteomes" id="UP000306509"/>
    </source>
</evidence>
<accession>A0A4U8Q618</accession>
<sequence>MQIQNTPALETDRLILRKFTENDMDALFSIYKDEEVNTYLPWFPLKSLEETRTFFKENYARSYQQAKGYRYAVCLKTDNVPIGYVHVCMDDSYDFGYGLRKEFWHKGIVSEAAKAVLEQLKRDGFRYVTATHDIKNSRSGKVMRRLGMNYQYSYEEHWQPKDILTTFRMYQLNFDGQNERVYKKYWDKYPVHFIEKDL</sequence>
<dbReference type="PROSITE" id="PS51186">
    <property type="entry name" value="GNAT"/>
    <property type="match status" value="1"/>
</dbReference>
<dbReference type="Gene3D" id="3.40.630.30">
    <property type="match status" value="1"/>
</dbReference>
<dbReference type="GO" id="GO:0016747">
    <property type="term" value="F:acyltransferase activity, transferring groups other than amino-acyl groups"/>
    <property type="evidence" value="ECO:0007669"/>
    <property type="project" value="InterPro"/>
</dbReference>
<feature type="domain" description="N-acetyltransferase" evidence="1">
    <location>
        <begin position="14"/>
        <end position="170"/>
    </location>
</feature>
<proteinExistence type="predicted"/>
<reference evidence="2 3" key="1">
    <citation type="journal article" date="2019" name="Anaerobe">
        <title>Detection of Robinsoniella peoriensis in multiple bone samples of a trauma patient.</title>
        <authorList>
            <person name="Schrottner P."/>
            <person name="Hartwich K."/>
            <person name="Bunk B."/>
            <person name="Schober I."/>
            <person name="Helbig S."/>
            <person name="Rudolph W.W."/>
            <person name="Gunzer F."/>
        </authorList>
    </citation>
    <scope>NUCLEOTIDE SEQUENCE [LARGE SCALE GENOMIC DNA]</scope>
    <source>
        <strain evidence="2 3">DSM 106044</strain>
    </source>
</reference>
<dbReference type="RefSeq" id="WP_138002684.1">
    <property type="nucleotide sequence ID" value="NZ_QGQD01000057.1"/>
</dbReference>